<comment type="caution">
    <text evidence="3">The sequence shown here is derived from an EMBL/GenBank/DDBJ whole genome shotgun (WGS) entry which is preliminary data.</text>
</comment>
<keyword evidence="2" id="KW-0732">Signal</keyword>
<dbReference type="InterPro" id="IPR005064">
    <property type="entry name" value="BUG"/>
</dbReference>
<evidence type="ECO:0000256" key="1">
    <source>
        <dbReference type="ARBA" id="ARBA00006987"/>
    </source>
</evidence>
<reference evidence="3 4" key="1">
    <citation type="submission" date="2019-03" db="EMBL/GenBank/DDBJ databases">
        <title>Paraburkholderia sp. isolated from native Mimosa gymnas in Guartela State Park, Brazil.</title>
        <authorList>
            <person name="Paulitsch F."/>
            <person name="Hungria M."/>
            <person name="Delamuta J.R.M."/>
            <person name="Ribeiro R.A."/>
            <person name="Dall'Agnol R."/>
            <person name="Silva J.S.B."/>
        </authorList>
    </citation>
    <scope>NUCLEOTIDE SEQUENCE [LARGE SCALE GENOMIC DNA]</scope>
    <source>
        <strain evidence="3 4">CNPSo 3008</strain>
    </source>
</reference>
<dbReference type="CDD" id="cd13578">
    <property type="entry name" value="PBP2_Bug27"/>
    <property type="match status" value="1"/>
</dbReference>
<dbReference type="Gene3D" id="3.40.190.10">
    <property type="entry name" value="Periplasmic binding protein-like II"/>
    <property type="match status" value="1"/>
</dbReference>
<evidence type="ECO:0000313" key="4">
    <source>
        <dbReference type="Proteomes" id="UP000295606"/>
    </source>
</evidence>
<accession>A0A4R5LKQ4</accession>
<dbReference type="SUPFAM" id="SSF53850">
    <property type="entry name" value="Periplasmic binding protein-like II"/>
    <property type="match status" value="1"/>
</dbReference>
<evidence type="ECO:0000313" key="3">
    <source>
        <dbReference type="EMBL" id="TDG10320.1"/>
    </source>
</evidence>
<dbReference type="RefSeq" id="WP_133180023.1">
    <property type="nucleotide sequence ID" value="NZ_SMOD01000002.1"/>
</dbReference>
<comment type="similarity">
    <text evidence="1">Belongs to the UPF0065 (bug) family.</text>
</comment>
<dbReference type="PANTHER" id="PTHR42928:SF5">
    <property type="entry name" value="BLR1237 PROTEIN"/>
    <property type="match status" value="1"/>
</dbReference>
<dbReference type="Pfam" id="PF03401">
    <property type="entry name" value="TctC"/>
    <property type="match status" value="1"/>
</dbReference>
<protein>
    <submittedName>
        <fullName evidence="3">Tripartite tricarboxylate transporter substrate binding protein</fullName>
    </submittedName>
</protein>
<evidence type="ECO:0000256" key="2">
    <source>
        <dbReference type="SAM" id="SignalP"/>
    </source>
</evidence>
<sequence>MPPNIVRTLRRGLVLAAAFTAVLQAQSAAHAEDAWPSQPIRIIVPFSAGGSTDVLARTIGQGLGTLWKQSVVIDNRPGAGGMIAAEVEAKSAPDGYTLMLASGSMFTVNQYIYKKLPYTAKDFSYITTVASNPMVVAVAPSLPISNVKELIAYGKTQHPKLNFGSAGIGSQVHMADEAFSGAAGIPMVHVPYKGEVLALNDLMADRVQVVLPNIAAAMPFMKGKTIKVLAVTGEHRSAAWPDIPTVSEAGLPGFNVTGWFALVAPAGTPANVINKIQQDTVKVLAQPDTRQHLAVLGMDPVGDTPAQLQARIATESAKWQKVVSTSHITAN</sequence>
<gene>
    <name evidence="3" type="ORF">E1N52_02910</name>
</gene>
<dbReference type="OrthoDB" id="8678477at2"/>
<organism evidence="3 4">
    <name type="scientific">Paraburkholderia guartelaensis</name>
    <dbReference type="NCBI Taxonomy" id="2546446"/>
    <lineage>
        <taxon>Bacteria</taxon>
        <taxon>Pseudomonadati</taxon>
        <taxon>Pseudomonadota</taxon>
        <taxon>Betaproteobacteria</taxon>
        <taxon>Burkholderiales</taxon>
        <taxon>Burkholderiaceae</taxon>
        <taxon>Paraburkholderia</taxon>
    </lineage>
</organism>
<name>A0A4R5LKQ4_9BURK</name>
<dbReference type="PANTHER" id="PTHR42928">
    <property type="entry name" value="TRICARBOXYLATE-BINDING PROTEIN"/>
    <property type="match status" value="1"/>
</dbReference>
<dbReference type="Proteomes" id="UP000295606">
    <property type="component" value="Unassembled WGS sequence"/>
</dbReference>
<dbReference type="InterPro" id="IPR042100">
    <property type="entry name" value="Bug_dom1"/>
</dbReference>
<proteinExistence type="inferred from homology"/>
<feature type="chain" id="PRO_5020315651" evidence="2">
    <location>
        <begin position="32"/>
        <end position="331"/>
    </location>
</feature>
<dbReference type="PIRSF" id="PIRSF017082">
    <property type="entry name" value="YflP"/>
    <property type="match status" value="1"/>
</dbReference>
<dbReference type="AlphaFoldDB" id="A0A4R5LKQ4"/>
<dbReference type="EMBL" id="SMOD01000002">
    <property type="protein sequence ID" value="TDG10320.1"/>
    <property type="molecule type" value="Genomic_DNA"/>
</dbReference>
<dbReference type="Gene3D" id="3.40.190.150">
    <property type="entry name" value="Bordetella uptake gene, domain 1"/>
    <property type="match status" value="1"/>
</dbReference>
<feature type="signal peptide" evidence="2">
    <location>
        <begin position="1"/>
        <end position="31"/>
    </location>
</feature>